<keyword evidence="3" id="KW-1185">Reference proteome</keyword>
<organism evidence="2 3">
    <name type="scientific">Pichia sorbitophila (strain ATCC MYA-4447 / BCRC 22081 / CBS 7064 / NBRC 10061 / NRRL Y-12695)</name>
    <name type="common">Hybrid yeast</name>
    <dbReference type="NCBI Taxonomy" id="559304"/>
    <lineage>
        <taxon>Eukaryota</taxon>
        <taxon>Fungi</taxon>
        <taxon>Dikarya</taxon>
        <taxon>Ascomycota</taxon>
        <taxon>Saccharomycotina</taxon>
        <taxon>Pichiomycetes</taxon>
        <taxon>Debaryomycetaceae</taxon>
        <taxon>Millerozyma</taxon>
    </lineage>
</organism>
<evidence type="ECO:0000313" key="2">
    <source>
        <dbReference type="EMBL" id="CCE87159.1"/>
    </source>
</evidence>
<name>G8XZQ0_PICSO</name>
<dbReference type="Proteomes" id="UP000005222">
    <property type="component" value="Chromosome N"/>
</dbReference>
<dbReference type="HOGENOM" id="CLU_531110_0_0_1"/>
<evidence type="ECO:0000256" key="1">
    <source>
        <dbReference type="SAM" id="MobiDB-lite"/>
    </source>
</evidence>
<accession>G8XZQ0</accession>
<dbReference type="EMBL" id="FO082046">
    <property type="protein sequence ID" value="CCE87159.1"/>
    <property type="molecule type" value="Genomic_DNA"/>
</dbReference>
<dbReference type="InParanoid" id="G8XZQ0"/>
<protein>
    <submittedName>
        <fullName evidence="2">Piso0_005700 protein</fullName>
    </submittedName>
</protein>
<feature type="compositionally biased region" description="Basic residues" evidence="1">
    <location>
        <begin position="61"/>
        <end position="85"/>
    </location>
</feature>
<proteinExistence type="predicted"/>
<reference evidence="2 3" key="1">
    <citation type="journal article" date="2012" name="G3 (Bethesda)">
        <title>Pichia sorbitophila, an interspecies yeast hybrid reveals early steps of genome resolution following polyploidization.</title>
        <authorList>
            <person name="Leh Louis V."/>
            <person name="Despons L."/>
            <person name="Friedrich A."/>
            <person name="Martin T."/>
            <person name="Durrens P."/>
            <person name="Casaregola S."/>
            <person name="Neuveglise C."/>
            <person name="Fairhead C."/>
            <person name="Marck C."/>
            <person name="Cruz J.A."/>
            <person name="Straub M.L."/>
            <person name="Kugler V."/>
            <person name="Sacerdot C."/>
            <person name="Uzunov Z."/>
            <person name="Thierry A."/>
            <person name="Weiss S."/>
            <person name="Bleykasten C."/>
            <person name="De Montigny J."/>
            <person name="Jacques N."/>
            <person name="Jung P."/>
            <person name="Lemaire M."/>
            <person name="Mallet S."/>
            <person name="Morel G."/>
            <person name="Richard G.F."/>
            <person name="Sarkar A."/>
            <person name="Savel G."/>
            <person name="Schacherer J."/>
            <person name="Seret M.L."/>
            <person name="Talla E."/>
            <person name="Samson G."/>
            <person name="Jubin C."/>
            <person name="Poulain J."/>
            <person name="Vacherie B."/>
            <person name="Barbe V."/>
            <person name="Pelletier E."/>
            <person name="Sherman D.J."/>
            <person name="Westhof E."/>
            <person name="Weissenbach J."/>
            <person name="Baret P.V."/>
            <person name="Wincker P."/>
            <person name="Gaillardin C."/>
            <person name="Dujon B."/>
            <person name="Souciet J.L."/>
        </authorList>
    </citation>
    <scope>NUCLEOTIDE SEQUENCE [LARGE SCALE GENOMIC DNA]</scope>
    <source>
        <strain evidence="3">ATCC MYA-4447 / BCRC 22081 / CBS 7064 / NBRC 10061 / NRRL Y-12695</strain>
    </source>
</reference>
<gene>
    <name evidence="2" type="primary">Piso0_005700</name>
    <name evidence="2" type="ORF">GNLVRS01_PISO0N20671g</name>
</gene>
<dbReference type="AlphaFoldDB" id="G8XZQ0"/>
<evidence type="ECO:0000313" key="3">
    <source>
        <dbReference type="Proteomes" id="UP000005222"/>
    </source>
</evidence>
<sequence length="497" mass="55305">MSNDSPDDQYFASTQMQSRWEDIEAEEVNVKKTSHKIAELQKFASTSEESERSDNSSLKNLLKKSKQNISKVKKAQSSGKKKKASRIKSLANLMNKKYMQPEGHEQVHDEKNGYQSTLTGILGDNIDGYKSSKSNTNFSDGFFGSTSDKLYSSEEWHQVQKSIELKYPNTDRKRHYVNVYDSFGPHGNPEKDKDIAIWSQANTPPQEKLSSQEFNILHRHLGTHEDMIRSKYKSREDEASINEPSSQYILTLSQIMDSHNSSVLEEVISDSSSCPSPLNYSSKPSGTYISTNYSQENGVSGPALAMRNTPEYGSPEAFTEPDDIPGSSPSTINDSEVYGTPLTNLEDPVITSSIPNQQELDGGFDLVQDTDSPVGTQYLISDSASSSNTASINFGVLHDTSRIEKCEVQVRRGLNLRSCRIGSTKIYIKKLYTKNIVNNSDEEILASDFDPEDEGEMDVIEIIKQRADEDRSIFGSVDGHVSANKPVLQVPSSPEIA</sequence>
<feature type="region of interest" description="Disordered" evidence="1">
    <location>
        <begin position="41"/>
        <end position="85"/>
    </location>
</feature>